<feature type="binding site" evidence="9">
    <location>
        <position position="51"/>
    </location>
    <ligand>
        <name>NADPH</name>
        <dbReference type="ChEBI" id="CHEBI:57783"/>
    </ligand>
</feature>
<keyword evidence="13" id="KW-0413">Isomerase</keyword>
<feature type="binding site" evidence="9">
    <location>
        <position position="233"/>
    </location>
    <ligand>
        <name>1-deoxy-D-xylulose 5-phosphate</name>
        <dbReference type="ChEBI" id="CHEBI:57792"/>
    </ligand>
</feature>
<dbReference type="Proteomes" id="UP000008871">
    <property type="component" value="Chromosome"/>
</dbReference>
<dbReference type="SUPFAM" id="SSF51735">
    <property type="entry name" value="NAD(P)-binding Rossmann-fold domains"/>
    <property type="match status" value="1"/>
</dbReference>
<comment type="function">
    <text evidence="9">Catalyzes the NADPH-dependent rearrangement and reduction of 1-deoxy-D-xylulose-5-phosphate (DXP) to 2-C-methyl-D-erythritol 4-phosphate (MEP).</text>
</comment>
<feature type="binding site" evidence="9">
    <location>
        <position position="165"/>
    </location>
    <ligand>
        <name>Mn(2+)</name>
        <dbReference type="ChEBI" id="CHEBI:29035"/>
    </ligand>
</feature>
<feature type="binding site" evidence="9">
    <location>
        <position position="228"/>
    </location>
    <ligand>
        <name>1-deoxy-D-xylulose 5-phosphate</name>
        <dbReference type="ChEBI" id="CHEBI:57792"/>
    </ligand>
</feature>
<evidence type="ECO:0000256" key="4">
    <source>
        <dbReference type="ARBA" id="ARBA00022857"/>
    </source>
</evidence>
<feature type="binding site" evidence="9">
    <location>
        <position position="215"/>
    </location>
    <ligand>
        <name>1-deoxy-D-xylulose 5-phosphate</name>
        <dbReference type="ChEBI" id="CHEBI:57792"/>
    </ligand>
</feature>
<evidence type="ECO:0000256" key="6">
    <source>
        <dbReference type="ARBA" id="ARBA00023211"/>
    </source>
</evidence>
<dbReference type="HOGENOM" id="CLU_035714_0_1_6"/>
<dbReference type="UniPathway" id="UPA00056">
    <property type="reaction ID" value="UER00092"/>
</dbReference>
<dbReference type="InterPro" id="IPR013644">
    <property type="entry name" value="DXP_reductoisomerase_C"/>
</dbReference>
<dbReference type="GO" id="GO:0030604">
    <property type="term" value="F:1-deoxy-D-xylulose-5-phosphate reductoisomerase activity"/>
    <property type="evidence" value="ECO:0007669"/>
    <property type="project" value="UniProtKB-UniRule"/>
</dbReference>
<feature type="binding site" evidence="9">
    <location>
        <position position="166"/>
    </location>
    <ligand>
        <name>1-deoxy-D-xylulose 5-phosphate</name>
        <dbReference type="ChEBI" id="CHEBI:57792"/>
    </ligand>
</feature>
<dbReference type="InterPro" id="IPR003821">
    <property type="entry name" value="DXP_reductoisomerase"/>
</dbReference>
<dbReference type="EMBL" id="AM286690">
    <property type="protein sequence ID" value="CAL16597.1"/>
    <property type="molecule type" value="Genomic_DNA"/>
</dbReference>
<dbReference type="PANTHER" id="PTHR30525:SF0">
    <property type="entry name" value="1-DEOXY-D-XYLULOSE 5-PHOSPHATE REDUCTOISOMERASE, CHLOROPLASTIC"/>
    <property type="match status" value="1"/>
</dbReference>
<dbReference type="HAMAP" id="MF_00183">
    <property type="entry name" value="DXP_reductoisom"/>
    <property type="match status" value="1"/>
</dbReference>
<dbReference type="EC" id="1.1.1.267" evidence="9"/>
<feature type="binding site" evidence="9">
    <location>
        <position position="237"/>
    </location>
    <ligand>
        <name>Mn(2+)</name>
        <dbReference type="ChEBI" id="CHEBI:29035"/>
    </ligand>
</feature>
<feature type="binding site" evidence="9">
    <location>
        <position position="192"/>
    </location>
    <ligand>
        <name>1-deoxy-D-xylulose 5-phosphate</name>
        <dbReference type="ChEBI" id="CHEBI:57792"/>
    </ligand>
</feature>
<comment type="similarity">
    <text evidence="2 9">Belongs to the DXR family.</text>
</comment>
<organism evidence="13 14">
    <name type="scientific">Alcanivorax borkumensis (strain ATCC 700651 / DSM 11573 / NCIMB 13689 / SK2)</name>
    <dbReference type="NCBI Taxonomy" id="393595"/>
    <lineage>
        <taxon>Bacteria</taxon>
        <taxon>Pseudomonadati</taxon>
        <taxon>Pseudomonadota</taxon>
        <taxon>Gammaproteobacteria</taxon>
        <taxon>Oceanospirillales</taxon>
        <taxon>Alcanivoracaceae</taxon>
        <taxon>Alcanivorax</taxon>
    </lineage>
</organism>
<comment type="pathway">
    <text evidence="1 9">Isoprenoid biosynthesis; isopentenyl diphosphate biosynthesis via DXP pathway; isopentenyl diphosphate from 1-deoxy-D-xylulose 5-phosphate: step 1/6.</text>
</comment>
<dbReference type="AlphaFoldDB" id="Q0VQF1"/>
<dbReference type="GO" id="GO:0070402">
    <property type="term" value="F:NADPH binding"/>
    <property type="evidence" value="ECO:0007669"/>
    <property type="project" value="InterPro"/>
</dbReference>
<feature type="binding site" evidence="9">
    <location>
        <position position="139"/>
    </location>
    <ligand>
        <name>NADPH</name>
        <dbReference type="ChEBI" id="CHEBI:57783"/>
    </ligand>
</feature>
<feature type="binding site" evidence="9">
    <location>
        <position position="25"/>
    </location>
    <ligand>
        <name>NADPH</name>
        <dbReference type="ChEBI" id="CHEBI:57783"/>
    </ligand>
</feature>
<keyword evidence="3 9" id="KW-0479">Metal-binding</keyword>
<feature type="binding site" evidence="9">
    <location>
        <position position="167"/>
    </location>
    <ligand>
        <name>Mn(2+)</name>
        <dbReference type="ChEBI" id="CHEBI:29035"/>
    </ligand>
</feature>
<feature type="binding site" evidence="9">
    <location>
        <position position="27"/>
    </location>
    <ligand>
        <name>NADPH</name>
        <dbReference type="ChEBI" id="CHEBI:57783"/>
    </ligand>
</feature>
<dbReference type="InterPro" id="IPR036291">
    <property type="entry name" value="NAD(P)-bd_dom_sf"/>
</dbReference>
<sequence>MTPSEKPSISAVATGRQRLTLLGATGSIGQQTLDVLVRHPERYEVFAVTAGTQWQAMARLCETVQPRYAAMADATSATSLRNHLAGLGSQVEVLSGPEALAELAAHPDVDTVVAGIVGAAGVRPTLAAVEAGKRVLLANKEALVVTGSLFMDAVKRYGATLLPLDSEHNAIFQCLPTEGVNAGVERLLLTASGGPFREFSAEQLKAVTPEQAIKHPNWDMGPKISVDSATLMNKGLEFIEACWLFDVPPAMVDVVVHPQSVIHSMVAYRDGSVLAQMGTPDMRTPIACGLSWPERVESGAQRLDFSTLIGLNFELPDLERFPCLGLARDAMAAGGTATAVLNAANEEAVAAFLDGRLDFMGIADVVARTLDKQDAPACCDVDAVMEIDRQARQLACHWIKERGC</sequence>
<keyword evidence="14" id="KW-1185">Reference proteome</keyword>
<feature type="domain" description="1-deoxy-D-xylulose 5-phosphate reductoisomerase N-terminal" evidence="10">
    <location>
        <begin position="19"/>
        <end position="147"/>
    </location>
</feature>
<evidence type="ECO:0000256" key="1">
    <source>
        <dbReference type="ARBA" id="ARBA00005094"/>
    </source>
</evidence>
<proteinExistence type="inferred from homology"/>
<dbReference type="KEGG" id="abo:ABO_1149"/>
<evidence type="ECO:0000256" key="8">
    <source>
        <dbReference type="ARBA" id="ARBA00048543"/>
    </source>
</evidence>
<dbReference type="InterPro" id="IPR026877">
    <property type="entry name" value="DXPR_C"/>
</dbReference>
<dbReference type="NCBIfam" id="TIGR00243">
    <property type="entry name" value="Dxr"/>
    <property type="match status" value="1"/>
</dbReference>
<dbReference type="FunFam" id="3.40.50.720:FF:000045">
    <property type="entry name" value="1-deoxy-D-xylulose 5-phosphate reductoisomerase"/>
    <property type="match status" value="1"/>
</dbReference>
<evidence type="ECO:0000256" key="7">
    <source>
        <dbReference type="ARBA" id="ARBA00023229"/>
    </source>
</evidence>
<protein>
    <recommendedName>
        <fullName evidence="9">1-deoxy-D-xylulose 5-phosphate reductoisomerase</fullName>
        <shortName evidence="9">DXP reductoisomerase</shortName>
        <ecNumber evidence="9">1.1.1.267</ecNumber>
    </recommendedName>
    <alternativeName>
        <fullName evidence="9">1-deoxyxylulose-5-phosphate reductoisomerase</fullName>
    </alternativeName>
    <alternativeName>
        <fullName evidence="9">2-C-methyl-D-erythritol 4-phosphate synthase</fullName>
    </alternativeName>
</protein>
<evidence type="ECO:0000256" key="9">
    <source>
        <dbReference type="HAMAP-Rule" id="MF_00183"/>
    </source>
</evidence>
<name>Q0VQF1_ALCBS</name>
<evidence type="ECO:0000259" key="11">
    <source>
        <dbReference type="Pfam" id="PF08436"/>
    </source>
</evidence>
<dbReference type="InterPro" id="IPR036169">
    <property type="entry name" value="DXPR_C_sf"/>
</dbReference>
<feature type="binding site" evidence="9">
    <location>
        <position position="28"/>
    </location>
    <ligand>
        <name>NADPH</name>
        <dbReference type="ChEBI" id="CHEBI:57783"/>
    </ligand>
</feature>
<dbReference type="Pfam" id="PF13288">
    <property type="entry name" value="DXPR_C"/>
    <property type="match status" value="1"/>
</dbReference>
<dbReference type="STRING" id="393595.ABO_1149"/>
<feature type="binding site" evidence="9">
    <location>
        <position position="140"/>
    </location>
    <ligand>
        <name>1-deoxy-D-xylulose 5-phosphate</name>
        <dbReference type="ChEBI" id="CHEBI:57792"/>
    </ligand>
</feature>
<evidence type="ECO:0000259" key="12">
    <source>
        <dbReference type="Pfam" id="PF13288"/>
    </source>
</evidence>
<dbReference type="SUPFAM" id="SSF55347">
    <property type="entry name" value="Glyceraldehyde-3-phosphate dehydrogenase-like, C-terminal domain"/>
    <property type="match status" value="1"/>
</dbReference>
<keyword evidence="9" id="KW-0460">Magnesium</keyword>
<feature type="domain" description="1-deoxy-D-xylulose 5-phosphate reductoisomerase C-terminal" evidence="11">
    <location>
        <begin position="161"/>
        <end position="245"/>
    </location>
</feature>
<feature type="binding site" evidence="9">
    <location>
        <position position="234"/>
    </location>
    <ligand>
        <name>1-deoxy-D-xylulose 5-phosphate</name>
        <dbReference type="ChEBI" id="CHEBI:57792"/>
    </ligand>
</feature>
<feature type="binding site" evidence="9">
    <location>
        <position position="26"/>
    </location>
    <ligand>
        <name>NADPH</name>
        <dbReference type="ChEBI" id="CHEBI:57783"/>
    </ligand>
</feature>
<keyword evidence="7 9" id="KW-0414">Isoprene biosynthesis</keyword>
<dbReference type="eggNOG" id="COG0743">
    <property type="taxonomic scope" value="Bacteria"/>
</dbReference>
<dbReference type="NCBIfam" id="NF009114">
    <property type="entry name" value="PRK12464.1"/>
    <property type="match status" value="1"/>
</dbReference>
<dbReference type="SUPFAM" id="SSF69055">
    <property type="entry name" value="1-deoxy-D-xylulose-5-phosphate reductoisomerase, C-terminal domain"/>
    <property type="match status" value="1"/>
</dbReference>
<comment type="catalytic activity">
    <reaction evidence="8">
        <text>2-C-methyl-D-erythritol 4-phosphate + NADP(+) = 1-deoxy-D-xylulose 5-phosphate + NADPH + H(+)</text>
        <dbReference type="Rhea" id="RHEA:13717"/>
        <dbReference type="ChEBI" id="CHEBI:15378"/>
        <dbReference type="ChEBI" id="CHEBI:57783"/>
        <dbReference type="ChEBI" id="CHEBI:57792"/>
        <dbReference type="ChEBI" id="CHEBI:58262"/>
        <dbReference type="ChEBI" id="CHEBI:58349"/>
        <dbReference type="EC" id="1.1.1.267"/>
    </reaction>
    <physiologicalReaction direction="right-to-left" evidence="8">
        <dbReference type="Rhea" id="RHEA:13719"/>
    </physiologicalReaction>
</comment>
<dbReference type="GO" id="GO:0030145">
    <property type="term" value="F:manganese ion binding"/>
    <property type="evidence" value="ECO:0007669"/>
    <property type="project" value="TreeGrafter"/>
</dbReference>
<feature type="binding site" evidence="9">
    <location>
        <position position="237"/>
    </location>
    <ligand>
        <name>1-deoxy-D-xylulose 5-phosphate</name>
        <dbReference type="ChEBI" id="CHEBI:57792"/>
    </ligand>
</feature>
<dbReference type="PANTHER" id="PTHR30525">
    <property type="entry name" value="1-DEOXY-D-XYLULOSE 5-PHOSPHATE REDUCTOISOMERASE"/>
    <property type="match status" value="1"/>
</dbReference>
<dbReference type="Pfam" id="PF02670">
    <property type="entry name" value="DXP_reductoisom"/>
    <property type="match status" value="1"/>
</dbReference>
<evidence type="ECO:0000313" key="13">
    <source>
        <dbReference type="EMBL" id="CAL16597.1"/>
    </source>
</evidence>
<feature type="binding site" evidence="9">
    <location>
        <position position="141"/>
    </location>
    <ligand>
        <name>NADPH</name>
        <dbReference type="ChEBI" id="CHEBI:57783"/>
    </ligand>
</feature>
<evidence type="ECO:0000256" key="3">
    <source>
        <dbReference type="ARBA" id="ARBA00022723"/>
    </source>
</evidence>
<dbReference type="NCBIfam" id="NF003938">
    <property type="entry name" value="PRK05447.1-1"/>
    <property type="match status" value="1"/>
</dbReference>
<evidence type="ECO:0000313" key="14">
    <source>
        <dbReference type="Proteomes" id="UP000008871"/>
    </source>
</evidence>
<feature type="binding site" evidence="9">
    <location>
        <position position="167"/>
    </location>
    <ligand>
        <name>1-deoxy-D-xylulose 5-phosphate</name>
        <dbReference type="ChEBI" id="CHEBI:57792"/>
    </ligand>
</feature>
<dbReference type="InterPro" id="IPR013512">
    <property type="entry name" value="DXP_reductoisomerase_N"/>
</dbReference>
<dbReference type="OrthoDB" id="9806546at2"/>
<dbReference type="Pfam" id="PF08436">
    <property type="entry name" value="DXP_redisom_C"/>
    <property type="match status" value="1"/>
</dbReference>
<dbReference type="GO" id="GO:0016853">
    <property type="term" value="F:isomerase activity"/>
    <property type="evidence" value="ECO:0007669"/>
    <property type="project" value="UniProtKB-KW"/>
</dbReference>
<comment type="cofactor">
    <cofactor evidence="9">
        <name>Mg(2+)</name>
        <dbReference type="ChEBI" id="CHEBI:18420"/>
    </cofactor>
    <cofactor evidence="9">
        <name>Mn(2+)</name>
        <dbReference type="ChEBI" id="CHEBI:29035"/>
    </cofactor>
</comment>
<feature type="domain" description="DXP reductoisomerase C-terminal" evidence="12">
    <location>
        <begin position="277"/>
        <end position="393"/>
    </location>
</feature>
<keyword evidence="4 9" id="KW-0521">NADP</keyword>
<dbReference type="Gene3D" id="1.10.1740.10">
    <property type="match status" value="1"/>
</dbReference>
<evidence type="ECO:0000256" key="2">
    <source>
        <dbReference type="ARBA" id="ARBA00006825"/>
    </source>
</evidence>
<dbReference type="Gene3D" id="3.40.50.720">
    <property type="entry name" value="NAD(P)-binding Rossmann-like Domain"/>
    <property type="match status" value="1"/>
</dbReference>
<dbReference type="PIRSF" id="PIRSF006205">
    <property type="entry name" value="Dxp_reductismrs"/>
    <property type="match status" value="1"/>
</dbReference>
<reference evidence="13 14" key="1">
    <citation type="journal article" date="2006" name="Nat. Biotechnol.">
        <title>Genome sequence of the ubiquitous hydrocarbon-degrading marine bacterium Alcanivorax borkumensis.</title>
        <authorList>
            <person name="Schneiker S."/>
            <person name="Martins dos Santos V.A.P."/>
            <person name="Bartels D."/>
            <person name="Bekel T."/>
            <person name="Brecht M."/>
            <person name="Buhrmester J."/>
            <person name="Chernikova T.N."/>
            <person name="Denaro R."/>
            <person name="Ferrer M."/>
            <person name="Gertler C."/>
            <person name="Goesmann A."/>
            <person name="Golyshina O.V."/>
            <person name="Kaminski F."/>
            <person name="Khachane A.N."/>
            <person name="Lang S."/>
            <person name="Linke B."/>
            <person name="McHardy A.C."/>
            <person name="Meyer F."/>
            <person name="Nechitaylo T."/>
            <person name="Puehler A."/>
            <person name="Regenhardt D."/>
            <person name="Rupp O."/>
            <person name="Sabirova J.S."/>
            <person name="Selbitschka W."/>
            <person name="Yakimov M.M."/>
            <person name="Timmis K.N."/>
            <person name="Vorhoelter F.-J."/>
            <person name="Weidner S."/>
            <person name="Kaiser O."/>
            <person name="Golyshin P.N."/>
        </authorList>
    </citation>
    <scope>NUCLEOTIDE SEQUENCE [LARGE SCALE GENOMIC DNA]</scope>
    <source>
        <strain evidence="14">ATCC 700651 / DSM 11573 / NCIMB 13689 / SK2</strain>
    </source>
</reference>
<comment type="caution">
    <text evidence="9">Lacks conserved residue(s) required for the propagation of feature annotation.</text>
</comment>
<keyword evidence="6 9" id="KW-0464">Manganese</keyword>
<gene>
    <name evidence="9 13" type="primary">dxr</name>
    <name evidence="13" type="ordered locus">ABO_1149</name>
</gene>
<keyword evidence="5 9" id="KW-0560">Oxidoreductase</keyword>
<dbReference type="RefSeq" id="WP_011588432.1">
    <property type="nucleotide sequence ID" value="NC_008260.1"/>
</dbReference>
<evidence type="ECO:0000256" key="5">
    <source>
        <dbReference type="ARBA" id="ARBA00023002"/>
    </source>
</evidence>
<evidence type="ECO:0000259" key="10">
    <source>
        <dbReference type="Pfam" id="PF02670"/>
    </source>
</evidence>
<dbReference type="GO" id="GO:0051484">
    <property type="term" value="P:isopentenyl diphosphate biosynthetic process, methylerythritol 4-phosphate pathway involved in terpenoid biosynthetic process"/>
    <property type="evidence" value="ECO:0007669"/>
    <property type="project" value="TreeGrafter"/>
</dbReference>
<feature type="binding site" evidence="9">
    <location>
        <position position="221"/>
    </location>
    <ligand>
        <name>NADPH</name>
        <dbReference type="ChEBI" id="CHEBI:57783"/>
    </ligand>
</feature>
<accession>Q0VQF1</accession>